<sequence length="61" mass="6943">MDEQEVIHEEERSQGRGRPRSHMTQLGLPSQRLTKVSSQGNSHLIFGIGPWFFGSEKITSF</sequence>
<organism evidence="2 3">
    <name type="scientific">Dreissena polymorpha</name>
    <name type="common">Zebra mussel</name>
    <name type="synonym">Mytilus polymorpha</name>
    <dbReference type="NCBI Taxonomy" id="45954"/>
    <lineage>
        <taxon>Eukaryota</taxon>
        <taxon>Metazoa</taxon>
        <taxon>Spiralia</taxon>
        <taxon>Lophotrochozoa</taxon>
        <taxon>Mollusca</taxon>
        <taxon>Bivalvia</taxon>
        <taxon>Autobranchia</taxon>
        <taxon>Heteroconchia</taxon>
        <taxon>Euheterodonta</taxon>
        <taxon>Imparidentia</taxon>
        <taxon>Neoheterodontei</taxon>
        <taxon>Myida</taxon>
        <taxon>Dreissenoidea</taxon>
        <taxon>Dreissenidae</taxon>
        <taxon>Dreissena</taxon>
    </lineage>
</organism>
<accession>A0A9D4R0F1</accession>
<dbReference type="EMBL" id="JAIWYP010000003">
    <property type="protein sequence ID" value="KAH3850289.1"/>
    <property type="molecule type" value="Genomic_DNA"/>
</dbReference>
<dbReference type="Proteomes" id="UP000828390">
    <property type="component" value="Unassembled WGS sequence"/>
</dbReference>
<evidence type="ECO:0000256" key="1">
    <source>
        <dbReference type="SAM" id="MobiDB-lite"/>
    </source>
</evidence>
<gene>
    <name evidence="2" type="ORF">DPMN_092697</name>
</gene>
<feature type="compositionally biased region" description="Basic and acidic residues" evidence="1">
    <location>
        <begin position="1"/>
        <end position="14"/>
    </location>
</feature>
<reference evidence="2" key="1">
    <citation type="journal article" date="2019" name="bioRxiv">
        <title>The Genome of the Zebra Mussel, Dreissena polymorpha: A Resource for Invasive Species Research.</title>
        <authorList>
            <person name="McCartney M.A."/>
            <person name="Auch B."/>
            <person name="Kono T."/>
            <person name="Mallez S."/>
            <person name="Zhang Y."/>
            <person name="Obille A."/>
            <person name="Becker A."/>
            <person name="Abrahante J.E."/>
            <person name="Garbe J."/>
            <person name="Badalamenti J.P."/>
            <person name="Herman A."/>
            <person name="Mangelson H."/>
            <person name="Liachko I."/>
            <person name="Sullivan S."/>
            <person name="Sone E.D."/>
            <person name="Koren S."/>
            <person name="Silverstein K.A.T."/>
            <person name="Beckman K.B."/>
            <person name="Gohl D.M."/>
        </authorList>
    </citation>
    <scope>NUCLEOTIDE SEQUENCE</scope>
    <source>
        <strain evidence="2">Duluth1</strain>
        <tissue evidence="2">Whole animal</tissue>
    </source>
</reference>
<name>A0A9D4R0F1_DREPO</name>
<feature type="compositionally biased region" description="Polar residues" evidence="1">
    <location>
        <begin position="22"/>
        <end position="35"/>
    </location>
</feature>
<dbReference type="AlphaFoldDB" id="A0A9D4R0F1"/>
<keyword evidence="3" id="KW-1185">Reference proteome</keyword>
<feature type="region of interest" description="Disordered" evidence="1">
    <location>
        <begin position="1"/>
        <end position="35"/>
    </location>
</feature>
<comment type="caution">
    <text evidence="2">The sequence shown here is derived from an EMBL/GenBank/DDBJ whole genome shotgun (WGS) entry which is preliminary data.</text>
</comment>
<evidence type="ECO:0000313" key="3">
    <source>
        <dbReference type="Proteomes" id="UP000828390"/>
    </source>
</evidence>
<proteinExistence type="predicted"/>
<evidence type="ECO:0000313" key="2">
    <source>
        <dbReference type="EMBL" id="KAH3850289.1"/>
    </source>
</evidence>
<reference evidence="2" key="2">
    <citation type="submission" date="2020-11" db="EMBL/GenBank/DDBJ databases">
        <authorList>
            <person name="McCartney M.A."/>
            <person name="Auch B."/>
            <person name="Kono T."/>
            <person name="Mallez S."/>
            <person name="Becker A."/>
            <person name="Gohl D.M."/>
            <person name="Silverstein K.A.T."/>
            <person name="Koren S."/>
            <person name="Bechman K.B."/>
            <person name="Herman A."/>
            <person name="Abrahante J.E."/>
            <person name="Garbe J."/>
        </authorList>
    </citation>
    <scope>NUCLEOTIDE SEQUENCE</scope>
    <source>
        <strain evidence="2">Duluth1</strain>
        <tissue evidence="2">Whole animal</tissue>
    </source>
</reference>
<protein>
    <submittedName>
        <fullName evidence="2">Uncharacterized protein</fullName>
    </submittedName>
</protein>